<sequence length="138" mass="14761">MDFAGLNYLAILVAAIAAFMFGAIYYGALGKPWMKAARIKPEEAKMEPALFITSFVAELIMAWVLAGVIGHLGAGQVTFWNGIVSGAFIWLGFMATTVAVNQRYEGFGWDLTLIDAGHWLGVALIMGGIIGLFGVLSV</sequence>
<proteinExistence type="predicted"/>
<name>A0ABW0TA95_9HYPH</name>
<evidence type="ECO:0000256" key="1">
    <source>
        <dbReference type="SAM" id="Phobius"/>
    </source>
</evidence>
<comment type="caution">
    <text evidence="2">The sequence shown here is derived from an EMBL/GenBank/DDBJ whole genome shotgun (WGS) entry which is preliminary data.</text>
</comment>
<keyword evidence="3" id="KW-1185">Reference proteome</keyword>
<dbReference type="Proteomes" id="UP001596107">
    <property type="component" value="Unassembled WGS sequence"/>
</dbReference>
<dbReference type="InterPro" id="IPR013879">
    <property type="entry name" value="DUF1761"/>
</dbReference>
<feature type="transmembrane region" description="Helical" evidence="1">
    <location>
        <begin position="112"/>
        <end position="136"/>
    </location>
</feature>
<keyword evidence="1" id="KW-1133">Transmembrane helix</keyword>
<feature type="transmembrane region" description="Helical" evidence="1">
    <location>
        <begin position="79"/>
        <end position="100"/>
    </location>
</feature>
<dbReference type="Pfam" id="PF08570">
    <property type="entry name" value="DUF1761"/>
    <property type="match status" value="1"/>
</dbReference>
<evidence type="ECO:0000313" key="3">
    <source>
        <dbReference type="Proteomes" id="UP001596107"/>
    </source>
</evidence>
<gene>
    <name evidence="2" type="ORF">ACFPOD_14500</name>
</gene>
<keyword evidence="1" id="KW-0472">Membrane</keyword>
<protein>
    <submittedName>
        <fullName evidence="2">DUF1761 domain-containing protein</fullName>
    </submittedName>
</protein>
<reference evidence="3" key="1">
    <citation type="journal article" date="2019" name="Int. J. Syst. Evol. Microbiol.">
        <title>The Global Catalogue of Microorganisms (GCM) 10K type strain sequencing project: providing services to taxonomists for standard genome sequencing and annotation.</title>
        <authorList>
            <consortium name="The Broad Institute Genomics Platform"/>
            <consortium name="The Broad Institute Genome Sequencing Center for Infectious Disease"/>
            <person name="Wu L."/>
            <person name="Ma J."/>
        </authorList>
    </citation>
    <scope>NUCLEOTIDE SEQUENCE [LARGE SCALE GENOMIC DNA]</scope>
    <source>
        <strain evidence="3">JCM 3366</strain>
    </source>
</reference>
<dbReference type="RefSeq" id="WP_223021758.1">
    <property type="nucleotide sequence ID" value="NZ_CP078143.1"/>
</dbReference>
<dbReference type="EMBL" id="JBHSNB010000003">
    <property type="protein sequence ID" value="MFC5586322.1"/>
    <property type="molecule type" value="Genomic_DNA"/>
</dbReference>
<keyword evidence="1" id="KW-0812">Transmembrane</keyword>
<evidence type="ECO:0000313" key="2">
    <source>
        <dbReference type="EMBL" id="MFC5586322.1"/>
    </source>
</evidence>
<accession>A0ABW0TA95</accession>
<feature type="transmembrane region" description="Helical" evidence="1">
    <location>
        <begin position="49"/>
        <end position="73"/>
    </location>
</feature>
<feature type="transmembrane region" description="Helical" evidence="1">
    <location>
        <begin position="6"/>
        <end position="28"/>
    </location>
</feature>
<organism evidence="2 3">
    <name type="scientific">Nitratireductor kimnyeongensis</name>
    <dbReference type="NCBI Taxonomy" id="430679"/>
    <lineage>
        <taxon>Bacteria</taxon>
        <taxon>Pseudomonadati</taxon>
        <taxon>Pseudomonadota</taxon>
        <taxon>Alphaproteobacteria</taxon>
        <taxon>Hyphomicrobiales</taxon>
        <taxon>Phyllobacteriaceae</taxon>
        <taxon>Nitratireductor</taxon>
    </lineage>
</organism>